<keyword evidence="5" id="KW-1185">Reference proteome</keyword>
<feature type="compositionally biased region" description="Polar residues" evidence="2">
    <location>
        <begin position="367"/>
        <end position="384"/>
    </location>
</feature>
<dbReference type="Gene3D" id="4.10.1000.30">
    <property type="match status" value="1"/>
</dbReference>
<dbReference type="PANTHER" id="PTHR37543:SF1">
    <property type="entry name" value="CCCH ZINC FINGER DNA BINDING PROTEIN (AFU_ORTHOLOGUE AFUA_5G12760)"/>
    <property type="match status" value="1"/>
</dbReference>
<feature type="compositionally biased region" description="Polar residues" evidence="2">
    <location>
        <begin position="475"/>
        <end position="486"/>
    </location>
</feature>
<name>A0A0D2EE44_9EURO</name>
<dbReference type="RefSeq" id="XP_013314247.1">
    <property type="nucleotide sequence ID" value="XM_013458793.1"/>
</dbReference>
<dbReference type="STRING" id="348802.A0A0D2EE44"/>
<evidence type="ECO:0000259" key="3">
    <source>
        <dbReference type="PROSITE" id="PS50103"/>
    </source>
</evidence>
<dbReference type="GO" id="GO:0008270">
    <property type="term" value="F:zinc ion binding"/>
    <property type="evidence" value="ECO:0007669"/>
    <property type="project" value="UniProtKB-KW"/>
</dbReference>
<dbReference type="InterPro" id="IPR000571">
    <property type="entry name" value="Znf_CCCH"/>
</dbReference>
<dbReference type="InterPro" id="IPR057654">
    <property type="entry name" value="Znf-CCCH_tandem"/>
</dbReference>
<keyword evidence="1" id="KW-0862">Zinc</keyword>
<reference evidence="4 5" key="1">
    <citation type="submission" date="2015-01" db="EMBL/GenBank/DDBJ databases">
        <title>The Genome Sequence of Exophiala xenobiotica CBS118157.</title>
        <authorList>
            <consortium name="The Broad Institute Genomics Platform"/>
            <person name="Cuomo C."/>
            <person name="de Hoog S."/>
            <person name="Gorbushina A."/>
            <person name="Stielow B."/>
            <person name="Teixiera M."/>
            <person name="Abouelleil A."/>
            <person name="Chapman S.B."/>
            <person name="Priest M."/>
            <person name="Young S.K."/>
            <person name="Wortman J."/>
            <person name="Nusbaum C."/>
            <person name="Birren B."/>
        </authorList>
    </citation>
    <scope>NUCLEOTIDE SEQUENCE [LARGE SCALE GENOMIC DNA]</scope>
    <source>
        <strain evidence="4 5">CBS 118157</strain>
    </source>
</reference>
<dbReference type="Pfam" id="PF25542">
    <property type="entry name" value="zf-CCCH_12"/>
    <property type="match status" value="1"/>
</dbReference>
<dbReference type="InterPro" id="IPR057683">
    <property type="entry name" value="DUF7923"/>
</dbReference>
<dbReference type="OrthoDB" id="2270193at2759"/>
<dbReference type="GeneID" id="25331119"/>
<feature type="compositionally biased region" description="Low complexity" evidence="2">
    <location>
        <begin position="491"/>
        <end position="504"/>
    </location>
</feature>
<dbReference type="Proteomes" id="UP000054342">
    <property type="component" value="Unassembled WGS sequence"/>
</dbReference>
<evidence type="ECO:0000313" key="5">
    <source>
        <dbReference type="Proteomes" id="UP000054342"/>
    </source>
</evidence>
<evidence type="ECO:0000313" key="4">
    <source>
        <dbReference type="EMBL" id="KIW53663.1"/>
    </source>
</evidence>
<dbReference type="PROSITE" id="PS50103">
    <property type="entry name" value="ZF_C3H1"/>
    <property type="match status" value="1"/>
</dbReference>
<dbReference type="PANTHER" id="PTHR37543">
    <property type="entry name" value="CCCH ZINC FINGER DNA BINDING PROTEIN (AFU_ORTHOLOGUE AFUA_5G12760)"/>
    <property type="match status" value="1"/>
</dbReference>
<evidence type="ECO:0000256" key="2">
    <source>
        <dbReference type="SAM" id="MobiDB-lite"/>
    </source>
</evidence>
<feature type="region of interest" description="Disordered" evidence="2">
    <location>
        <begin position="265"/>
        <end position="384"/>
    </location>
</feature>
<dbReference type="AlphaFoldDB" id="A0A0D2EE44"/>
<feature type="region of interest" description="Disordered" evidence="2">
    <location>
        <begin position="399"/>
        <end position="520"/>
    </location>
</feature>
<gene>
    <name evidence="4" type="ORF">PV05_09211</name>
</gene>
<feature type="zinc finger region" description="C3H1-type" evidence="1">
    <location>
        <begin position="554"/>
        <end position="581"/>
    </location>
</feature>
<dbReference type="Pfam" id="PF25543">
    <property type="entry name" value="zf-CCCH_tandem"/>
    <property type="match status" value="1"/>
</dbReference>
<dbReference type="EMBL" id="KN847321">
    <property type="protein sequence ID" value="KIW53663.1"/>
    <property type="molecule type" value="Genomic_DNA"/>
</dbReference>
<dbReference type="Pfam" id="PF25540">
    <property type="entry name" value="DUF7923"/>
    <property type="match status" value="1"/>
</dbReference>
<feature type="domain" description="C3H1-type" evidence="3">
    <location>
        <begin position="554"/>
        <end position="581"/>
    </location>
</feature>
<dbReference type="HOGENOM" id="CLU_026575_0_0_1"/>
<evidence type="ECO:0000256" key="1">
    <source>
        <dbReference type="PROSITE-ProRule" id="PRU00723"/>
    </source>
</evidence>
<keyword evidence="1" id="KW-0479">Metal-binding</keyword>
<keyword evidence="1" id="KW-0863">Zinc-finger</keyword>
<protein>
    <recommendedName>
        <fullName evidence="3">C3H1-type domain-containing protein</fullName>
    </recommendedName>
</protein>
<sequence length="656" mass="73201">MADTRVNMFTDSKALVKQHREFKLQTAEQHAFVEKVLELLAVKDQAYADLQADLNDQTESRRRWQNRAVDVESRITSVQHILVLIDGNQHFFKTDFIRAGTAGAQEAVRTFISKAKEVARAQHKNDLPENISPVVHIFSDIGRLAQDLSAASLLPDPDQLWTFIQDICKIEPGITVSDCGSGHEAVDVKLKYFYELYIENCHCRHVFLALGQHSDYYNILQLYSDDDYTKGKTSLVRPSQGFVPGHNVPFHSIEFSAFDSVPNPSAFSSQTSRPINGQTPTGQWSTHVEGETSATLRSLKTNGNQSSTSRNSEQPLLKSRSVAPSPRSELVSGPRQQTADIPSEGMNGTSKEPEDESSTGVVKLDSAHSSSQSNKAAEQSWETSMTENTYAPLPIQGAWGEEMTNGTNSHKESNTWATETRPPQRYMGRGNDNANGRATKSARRQEPPRSKTFSRPQGRAPRQFQGSWDDMVEQEASQRFQQTSPQAIPEPRAASRASSSVAPAFTKKIPSMPEPHPERRPVCSPIALNRLDQRIDLKLPKPSLEDQERFDIRSRNRKLCNEHHLRSNCNKPRCTYDHESIVDGVYLALRIKARKIPCSIGPNCRRHDCFGSHHCPNVSHSSACGRPNCPFEARGMHGVTDLEIVRTIEPAAADEA</sequence>
<feature type="compositionally biased region" description="Polar residues" evidence="2">
    <location>
        <begin position="265"/>
        <end position="314"/>
    </location>
</feature>
<organism evidence="4 5">
    <name type="scientific">Exophiala xenobiotica</name>
    <dbReference type="NCBI Taxonomy" id="348802"/>
    <lineage>
        <taxon>Eukaryota</taxon>
        <taxon>Fungi</taxon>
        <taxon>Dikarya</taxon>
        <taxon>Ascomycota</taxon>
        <taxon>Pezizomycotina</taxon>
        <taxon>Eurotiomycetes</taxon>
        <taxon>Chaetothyriomycetidae</taxon>
        <taxon>Chaetothyriales</taxon>
        <taxon>Herpotrichiellaceae</taxon>
        <taxon>Exophiala</taxon>
    </lineage>
</organism>
<feature type="compositionally biased region" description="Polar residues" evidence="2">
    <location>
        <begin position="404"/>
        <end position="418"/>
    </location>
</feature>
<accession>A0A0D2EE44</accession>
<proteinExistence type="predicted"/>
<feature type="compositionally biased region" description="Polar residues" evidence="2">
    <location>
        <begin position="334"/>
        <end position="350"/>
    </location>
</feature>